<dbReference type="InterPro" id="IPR012312">
    <property type="entry name" value="Hemerythrin-like"/>
</dbReference>
<proteinExistence type="predicted"/>
<dbReference type="Pfam" id="PF01814">
    <property type="entry name" value="Hemerythrin"/>
    <property type="match status" value="1"/>
</dbReference>
<dbReference type="AlphaFoldDB" id="H5TKU8"/>
<name>H5TKU8_GORO1</name>
<evidence type="ECO:0000259" key="1">
    <source>
        <dbReference type="Pfam" id="PF01814"/>
    </source>
</evidence>
<dbReference type="OrthoDB" id="5197650at2"/>
<dbReference type="CDD" id="cd12108">
    <property type="entry name" value="Hr-like"/>
    <property type="match status" value="1"/>
</dbReference>
<evidence type="ECO:0000313" key="2">
    <source>
        <dbReference type="EMBL" id="GAB34106.1"/>
    </source>
</evidence>
<reference evidence="2" key="1">
    <citation type="submission" date="2012-02" db="EMBL/GenBank/DDBJ databases">
        <title>Whole genome shotgun sequence of Gordonia otitidis NBRC 100426.</title>
        <authorList>
            <person name="Yoshida I."/>
            <person name="Hosoyama A."/>
            <person name="Tsuchikane K."/>
            <person name="Katsumata H."/>
            <person name="Yamazaki S."/>
            <person name="Fujita N."/>
        </authorList>
    </citation>
    <scope>NUCLEOTIDE SEQUENCE [LARGE SCALE GENOMIC DNA]</scope>
    <source>
        <strain evidence="2">NBRC 100426</strain>
    </source>
</reference>
<dbReference type="Gene3D" id="1.20.120.520">
    <property type="entry name" value="nmb1532 protein domain like"/>
    <property type="match status" value="1"/>
</dbReference>
<accession>H5TKU8</accession>
<dbReference type="EMBL" id="BAFB01000093">
    <property type="protein sequence ID" value="GAB34106.1"/>
    <property type="molecule type" value="Genomic_DNA"/>
</dbReference>
<organism evidence="2 3">
    <name type="scientific">Gordonia otitidis (strain DSM 44809 / CCUG 52243 / JCM 12355 / NBRC 100426 / IFM 10032)</name>
    <dbReference type="NCBI Taxonomy" id="1108044"/>
    <lineage>
        <taxon>Bacteria</taxon>
        <taxon>Bacillati</taxon>
        <taxon>Actinomycetota</taxon>
        <taxon>Actinomycetes</taxon>
        <taxon>Mycobacteriales</taxon>
        <taxon>Gordoniaceae</taxon>
        <taxon>Gordonia</taxon>
    </lineage>
</organism>
<protein>
    <recommendedName>
        <fullName evidence="1">Hemerythrin-like domain-containing protein</fullName>
    </recommendedName>
</protein>
<dbReference type="STRING" id="1108044.GOOTI_093_00330"/>
<keyword evidence="3" id="KW-1185">Reference proteome</keyword>
<dbReference type="RefSeq" id="WP_007238345.1">
    <property type="nucleotide sequence ID" value="NZ_BAFB01000093.1"/>
</dbReference>
<sequence>MNTTPGPPLADITDTAGADIRDMIVVHTALLREFRLAPNAIRRAQHGSRRAVRGAVEHLELICSLLHHHHAGEDALLWPVLAPRLAPSESAFVAAAEAQHAGIDRALDRVDVAKAEWVASRDDTETEQLTVALEALDQLLREHLEAEERYLLPLAAAHLSPREWGAIGEAGAAGVPKSALLLVFGMFCYEGDPEVLAQMLHTAPAPLRMIVPRLAPRVYARRAARLYGTRRP</sequence>
<feature type="domain" description="Hemerythrin-like" evidence="1">
    <location>
        <begin position="23"/>
        <end position="155"/>
    </location>
</feature>
<gene>
    <name evidence="2" type="ORF">GOOTI_093_00330</name>
</gene>
<dbReference type="Proteomes" id="UP000005038">
    <property type="component" value="Unassembled WGS sequence"/>
</dbReference>
<comment type="caution">
    <text evidence="2">The sequence shown here is derived from an EMBL/GenBank/DDBJ whole genome shotgun (WGS) entry which is preliminary data.</text>
</comment>
<evidence type="ECO:0000313" key="3">
    <source>
        <dbReference type="Proteomes" id="UP000005038"/>
    </source>
</evidence>